<keyword evidence="2 6" id="KW-0418">Kinase</keyword>
<dbReference type="NCBIfam" id="NF003424">
    <property type="entry name" value="PRK04885.1"/>
    <property type="match status" value="1"/>
</dbReference>
<keyword evidence="6" id="KW-0963">Cytoplasm</keyword>
<dbReference type="InterPro" id="IPR017438">
    <property type="entry name" value="ATP-NAD_kinase_N"/>
</dbReference>
<keyword evidence="8" id="KW-1185">Reference proteome</keyword>
<evidence type="ECO:0000256" key="6">
    <source>
        <dbReference type="HAMAP-Rule" id="MF_00361"/>
    </source>
</evidence>
<dbReference type="GO" id="GO:0003951">
    <property type="term" value="F:NAD+ kinase activity"/>
    <property type="evidence" value="ECO:0007669"/>
    <property type="project" value="UniProtKB-UniRule"/>
</dbReference>
<comment type="similarity">
    <text evidence="6">Belongs to the NAD kinase family.</text>
</comment>
<dbReference type="EMBL" id="AP019695">
    <property type="protein sequence ID" value="BBK23239.1"/>
    <property type="molecule type" value="Genomic_DNA"/>
</dbReference>
<gene>
    <name evidence="7" type="primary">nadK1</name>
    <name evidence="6" type="synonym">nadK</name>
    <name evidence="7" type="ORF">Aargi30884_21420</name>
</gene>
<comment type="function">
    <text evidence="6">Involved in the regulation of the intracellular balance of NAD and NADP, and is a key enzyme in the biosynthesis of NADP. Catalyzes specifically the phosphorylation on 2'-hydroxyl of the adenosine moiety of NAD to yield NADP.</text>
</comment>
<comment type="catalytic activity">
    <reaction evidence="5 6">
        <text>NAD(+) + ATP = ADP + NADP(+) + H(+)</text>
        <dbReference type="Rhea" id="RHEA:18629"/>
        <dbReference type="ChEBI" id="CHEBI:15378"/>
        <dbReference type="ChEBI" id="CHEBI:30616"/>
        <dbReference type="ChEBI" id="CHEBI:57540"/>
        <dbReference type="ChEBI" id="CHEBI:58349"/>
        <dbReference type="ChEBI" id="CHEBI:456216"/>
        <dbReference type="EC" id="2.7.1.23"/>
    </reaction>
</comment>
<feature type="binding site" evidence="6">
    <location>
        <position position="154"/>
    </location>
    <ligand>
        <name>NAD(+)</name>
        <dbReference type="ChEBI" id="CHEBI:57540"/>
    </ligand>
</feature>
<dbReference type="GO" id="GO:0005737">
    <property type="term" value="C:cytoplasm"/>
    <property type="evidence" value="ECO:0007669"/>
    <property type="project" value="UniProtKB-SubCell"/>
</dbReference>
<evidence type="ECO:0000313" key="8">
    <source>
        <dbReference type="Proteomes" id="UP000464754"/>
    </source>
</evidence>
<feature type="binding site" evidence="6">
    <location>
        <position position="144"/>
    </location>
    <ligand>
        <name>NAD(+)</name>
        <dbReference type="ChEBI" id="CHEBI:57540"/>
    </ligand>
</feature>
<protein>
    <recommendedName>
        <fullName evidence="6">NAD kinase</fullName>
        <ecNumber evidence="6">2.7.1.23</ecNumber>
    </recommendedName>
    <alternativeName>
        <fullName evidence="6">ATP-dependent NAD kinase</fullName>
    </alternativeName>
</protein>
<proteinExistence type="inferred from homology"/>
<dbReference type="Pfam" id="PF20143">
    <property type="entry name" value="NAD_kinase_C"/>
    <property type="match status" value="1"/>
</dbReference>
<dbReference type="GO" id="GO:0046872">
    <property type="term" value="F:metal ion binding"/>
    <property type="evidence" value="ECO:0007669"/>
    <property type="project" value="UniProtKB-UniRule"/>
</dbReference>
<dbReference type="InterPro" id="IPR017437">
    <property type="entry name" value="ATP-NAD_kinase_PpnK-typ_C"/>
</dbReference>
<comment type="subcellular location">
    <subcellularLocation>
        <location evidence="6">Cytoplasm</location>
    </subcellularLocation>
</comment>
<dbReference type="Pfam" id="PF01513">
    <property type="entry name" value="NAD_kinase"/>
    <property type="match status" value="1"/>
</dbReference>
<comment type="caution">
    <text evidence="6">Lacks conserved residue(s) required for the propagation of feature annotation.</text>
</comment>
<organism evidence="7 8">
    <name type="scientific">Amedibacterium intestinale</name>
    <dbReference type="NCBI Taxonomy" id="2583452"/>
    <lineage>
        <taxon>Bacteria</taxon>
        <taxon>Bacillati</taxon>
        <taxon>Bacillota</taxon>
        <taxon>Erysipelotrichia</taxon>
        <taxon>Erysipelotrichales</taxon>
        <taxon>Erysipelotrichaceae</taxon>
        <taxon>Amedibacterium</taxon>
    </lineage>
</organism>
<dbReference type="InterPro" id="IPR016064">
    <property type="entry name" value="NAD/diacylglycerol_kinase_sf"/>
</dbReference>
<evidence type="ECO:0000256" key="3">
    <source>
        <dbReference type="ARBA" id="ARBA00022857"/>
    </source>
</evidence>
<comment type="cofactor">
    <cofactor evidence="6">
        <name>a divalent metal cation</name>
        <dbReference type="ChEBI" id="CHEBI:60240"/>
    </cofactor>
</comment>
<dbReference type="InterPro" id="IPR002504">
    <property type="entry name" value="NADK"/>
</dbReference>
<feature type="binding site" evidence="6">
    <location>
        <begin position="45"/>
        <end position="46"/>
    </location>
    <ligand>
        <name>NAD(+)</name>
        <dbReference type="ChEBI" id="CHEBI:57540"/>
    </ligand>
</feature>
<dbReference type="GO" id="GO:0019674">
    <property type="term" value="P:NAD+ metabolic process"/>
    <property type="evidence" value="ECO:0007669"/>
    <property type="project" value="InterPro"/>
</dbReference>
<feature type="active site" description="Proton acceptor" evidence="6">
    <location>
        <position position="45"/>
    </location>
</feature>
<dbReference type="PANTHER" id="PTHR20275:SF0">
    <property type="entry name" value="NAD KINASE"/>
    <property type="match status" value="1"/>
</dbReference>
<dbReference type="PANTHER" id="PTHR20275">
    <property type="entry name" value="NAD KINASE"/>
    <property type="match status" value="1"/>
</dbReference>
<feature type="binding site" evidence="6">
    <location>
        <begin position="118"/>
        <end position="119"/>
    </location>
    <ligand>
        <name>NAD(+)</name>
        <dbReference type="ChEBI" id="CHEBI:57540"/>
    </ligand>
</feature>
<evidence type="ECO:0000256" key="2">
    <source>
        <dbReference type="ARBA" id="ARBA00022777"/>
    </source>
</evidence>
<accession>A0A6N4TKE9</accession>
<keyword evidence="6" id="KW-0547">Nucleotide-binding</keyword>
<dbReference type="GO" id="GO:0006741">
    <property type="term" value="P:NADP+ biosynthetic process"/>
    <property type="evidence" value="ECO:0007669"/>
    <property type="project" value="UniProtKB-UniRule"/>
</dbReference>
<dbReference type="Proteomes" id="UP000464754">
    <property type="component" value="Chromosome"/>
</dbReference>
<dbReference type="Gene3D" id="2.60.200.30">
    <property type="entry name" value="Probable inorganic polyphosphate/atp-NAD kinase, domain 2"/>
    <property type="match status" value="1"/>
</dbReference>
<evidence type="ECO:0000256" key="1">
    <source>
        <dbReference type="ARBA" id="ARBA00022679"/>
    </source>
</evidence>
<dbReference type="AlphaFoldDB" id="A0A6N4TKE9"/>
<dbReference type="SUPFAM" id="SSF111331">
    <property type="entry name" value="NAD kinase/diacylglycerol kinase-like"/>
    <property type="match status" value="1"/>
</dbReference>
<dbReference type="GO" id="GO:0005524">
    <property type="term" value="F:ATP binding"/>
    <property type="evidence" value="ECO:0007669"/>
    <property type="project" value="UniProtKB-KW"/>
</dbReference>
<dbReference type="EC" id="2.7.1.23" evidence="6"/>
<feature type="binding site" evidence="6">
    <location>
        <begin position="157"/>
        <end position="162"/>
    </location>
    <ligand>
        <name>NAD(+)</name>
        <dbReference type="ChEBI" id="CHEBI:57540"/>
    </ligand>
</feature>
<keyword evidence="6" id="KW-0067">ATP-binding</keyword>
<keyword evidence="4 6" id="KW-0520">NAD</keyword>
<dbReference type="RefSeq" id="WP_118277281.1">
    <property type="nucleotide sequence ID" value="NZ_AP019695.1"/>
</dbReference>
<reference evidence="8" key="1">
    <citation type="submission" date="2019-05" db="EMBL/GenBank/DDBJ databases">
        <title>Complete genome sequencing of Absiella argi strain JCM 30884.</title>
        <authorList>
            <person name="Sakamoto M."/>
            <person name="Murakami T."/>
            <person name="Mori H."/>
        </authorList>
    </citation>
    <scope>NUCLEOTIDE SEQUENCE [LARGE SCALE GENOMIC DNA]</scope>
    <source>
        <strain evidence="8">JCM 30884</strain>
    </source>
</reference>
<evidence type="ECO:0000313" key="7">
    <source>
        <dbReference type="EMBL" id="BBK23239.1"/>
    </source>
</evidence>
<evidence type="ECO:0000256" key="5">
    <source>
        <dbReference type="ARBA" id="ARBA00047925"/>
    </source>
</evidence>
<keyword evidence="3 6" id="KW-0521">NADP</keyword>
<sequence>MKYAIVSKKDAYSHEVENKIRKILDENHWIYDEENPNLVICVGGDGTLLYALHCYIQQLDKINFLGIHTGTLGFFTDYTDEELDQCMYDILHKQPDIFTSSLLEIKLDNLEKPIYALNEMRVENIVKSQEMEIYIDGEYFETCKGSGICLSTQAGSTAYNRSLGGAIIDSGISLMQLCEITSIQHSKQRSLGNPYIMMNDRIITMRSNTFDTAYLCYDHLNMPLKDTSEIVCKMSNLKVRFARYREYSYLKRLKNLY</sequence>
<dbReference type="Gene3D" id="3.40.50.10330">
    <property type="entry name" value="Probable inorganic polyphosphate/atp-NAD kinase, domain 1"/>
    <property type="match status" value="1"/>
</dbReference>
<dbReference type="HAMAP" id="MF_00361">
    <property type="entry name" value="NAD_kinase"/>
    <property type="match status" value="1"/>
</dbReference>
<name>A0A6N4TKE9_9FIRM</name>
<evidence type="ECO:0000256" key="4">
    <source>
        <dbReference type="ARBA" id="ARBA00023027"/>
    </source>
</evidence>
<dbReference type="GO" id="GO:0051287">
    <property type="term" value="F:NAD binding"/>
    <property type="evidence" value="ECO:0007669"/>
    <property type="project" value="UniProtKB-ARBA"/>
</dbReference>
<dbReference type="KEGG" id="aarg:Aargi30884_21420"/>
<keyword evidence="1 6" id="KW-0808">Transferase</keyword>